<dbReference type="InterPro" id="IPR032816">
    <property type="entry name" value="VTT_dom"/>
</dbReference>
<feature type="transmembrane region" description="Helical" evidence="6">
    <location>
        <begin position="12"/>
        <end position="31"/>
    </location>
</feature>
<evidence type="ECO:0000256" key="4">
    <source>
        <dbReference type="ARBA" id="ARBA00022989"/>
    </source>
</evidence>
<feature type="transmembrane region" description="Helical" evidence="6">
    <location>
        <begin position="187"/>
        <end position="207"/>
    </location>
</feature>
<organism evidence="8 9">
    <name type="scientific">Alicyclobacillus fastidiosus</name>
    <dbReference type="NCBI Taxonomy" id="392011"/>
    <lineage>
        <taxon>Bacteria</taxon>
        <taxon>Bacillati</taxon>
        <taxon>Bacillota</taxon>
        <taxon>Bacilli</taxon>
        <taxon>Bacillales</taxon>
        <taxon>Alicyclobacillaceae</taxon>
        <taxon>Alicyclobacillus</taxon>
    </lineage>
</organism>
<feature type="domain" description="VTT" evidence="7">
    <location>
        <begin position="64"/>
        <end position="179"/>
    </location>
</feature>
<sequence>MASQIRRFLTDWRTMSMIVIGVAMVGTVLYLDRHHKVSQLIRSWGAFGIIIAIVLMLIWCLTPIPSEGLLVIFLRVYGVGWGTAYAYLGSTLSALIIFFIARHFTKIWLSRATSHERFEQVNRWVKDWGSLGLLVARLLPVPAFVVNYVAGMVPAVNLWNYLWTAVVAIFPYYLGVALVFQGVSGNWIYILIGVIPLAVVGFVGLLIRRRAQRNVEMHRRFSR</sequence>
<feature type="transmembrane region" description="Helical" evidence="6">
    <location>
        <begin position="43"/>
        <end position="64"/>
    </location>
</feature>
<evidence type="ECO:0000256" key="5">
    <source>
        <dbReference type="ARBA" id="ARBA00023136"/>
    </source>
</evidence>
<comment type="subcellular location">
    <subcellularLocation>
        <location evidence="1 6">Cell membrane</location>
        <topology evidence="1 6">Multi-pass membrane protein</topology>
    </subcellularLocation>
</comment>
<evidence type="ECO:0000256" key="3">
    <source>
        <dbReference type="ARBA" id="ARBA00022692"/>
    </source>
</evidence>
<dbReference type="PANTHER" id="PTHR12677">
    <property type="entry name" value="GOLGI APPARATUS MEMBRANE PROTEIN TVP38-RELATED"/>
    <property type="match status" value="1"/>
</dbReference>
<dbReference type="EMBL" id="CP104067">
    <property type="protein sequence ID" value="WAH44198.1"/>
    <property type="molecule type" value="Genomic_DNA"/>
</dbReference>
<dbReference type="PANTHER" id="PTHR12677:SF59">
    <property type="entry name" value="GOLGI APPARATUS MEMBRANE PROTEIN TVP38-RELATED"/>
    <property type="match status" value="1"/>
</dbReference>
<dbReference type="Pfam" id="PF09335">
    <property type="entry name" value="VTT_dom"/>
    <property type="match status" value="1"/>
</dbReference>
<comment type="similarity">
    <text evidence="6">Belongs to the TVP38/TMEM64 family.</text>
</comment>
<protein>
    <recommendedName>
        <fullName evidence="6">TVP38/TMEM64 family membrane protein</fullName>
    </recommendedName>
</protein>
<evidence type="ECO:0000256" key="1">
    <source>
        <dbReference type="ARBA" id="ARBA00004651"/>
    </source>
</evidence>
<accession>A0ABY6ZMN7</accession>
<dbReference type="Proteomes" id="UP001164761">
    <property type="component" value="Chromosome"/>
</dbReference>
<keyword evidence="5 6" id="KW-0472">Membrane</keyword>
<evidence type="ECO:0000256" key="6">
    <source>
        <dbReference type="RuleBase" id="RU366058"/>
    </source>
</evidence>
<name>A0ABY6ZMN7_9BACL</name>
<keyword evidence="2 6" id="KW-1003">Cell membrane</keyword>
<evidence type="ECO:0000313" key="8">
    <source>
        <dbReference type="EMBL" id="WAH44198.1"/>
    </source>
</evidence>
<evidence type="ECO:0000313" key="9">
    <source>
        <dbReference type="Proteomes" id="UP001164761"/>
    </source>
</evidence>
<reference evidence="8" key="1">
    <citation type="submission" date="2022-08" db="EMBL/GenBank/DDBJ databases">
        <title>Alicyclobacillus fastidiosus DSM 17978, complete genome.</title>
        <authorList>
            <person name="Wang Q."/>
            <person name="Cai R."/>
            <person name="Wang Z."/>
        </authorList>
    </citation>
    <scope>NUCLEOTIDE SEQUENCE</scope>
    <source>
        <strain evidence="8">DSM 17978</strain>
    </source>
</reference>
<keyword evidence="4 6" id="KW-1133">Transmembrane helix</keyword>
<dbReference type="RefSeq" id="WP_268008094.1">
    <property type="nucleotide sequence ID" value="NZ_BSUT01000001.1"/>
</dbReference>
<keyword evidence="9" id="KW-1185">Reference proteome</keyword>
<gene>
    <name evidence="8" type="ORF">NZD89_12915</name>
</gene>
<feature type="transmembrane region" description="Helical" evidence="6">
    <location>
        <begin position="161"/>
        <end position="181"/>
    </location>
</feature>
<dbReference type="InterPro" id="IPR015414">
    <property type="entry name" value="TMEM64"/>
</dbReference>
<proteinExistence type="inferred from homology"/>
<evidence type="ECO:0000259" key="7">
    <source>
        <dbReference type="Pfam" id="PF09335"/>
    </source>
</evidence>
<feature type="transmembrane region" description="Helical" evidence="6">
    <location>
        <begin position="84"/>
        <end position="101"/>
    </location>
</feature>
<keyword evidence="3 6" id="KW-0812">Transmembrane</keyword>
<evidence type="ECO:0000256" key="2">
    <source>
        <dbReference type="ARBA" id="ARBA00022475"/>
    </source>
</evidence>